<proteinExistence type="predicted"/>
<keyword evidence="5" id="KW-1185">Reference proteome</keyword>
<keyword evidence="1" id="KW-0732">Signal</keyword>
<accession>A0A061ELX4</accession>
<feature type="region of interest" description="Disordered" evidence="2">
    <location>
        <begin position="49"/>
        <end position="71"/>
    </location>
</feature>
<dbReference type="Proteomes" id="UP000026915">
    <property type="component" value="Chromosome 4"/>
</dbReference>
<feature type="compositionally biased region" description="Polar residues" evidence="2">
    <location>
        <begin position="49"/>
        <end position="69"/>
    </location>
</feature>
<dbReference type="SMART" id="SM00835">
    <property type="entry name" value="Cupin_1"/>
    <property type="match status" value="1"/>
</dbReference>
<dbReference type="InterPro" id="IPR014710">
    <property type="entry name" value="RmlC-like_jellyroll"/>
</dbReference>
<evidence type="ECO:0000313" key="5">
    <source>
        <dbReference type="Proteomes" id="UP000026915"/>
    </source>
</evidence>
<dbReference type="InterPro" id="IPR006045">
    <property type="entry name" value="Cupin_1"/>
</dbReference>
<reference evidence="4 5" key="1">
    <citation type="journal article" date="2013" name="Genome Biol.">
        <title>The genome sequence of the most widely cultivated cacao type and its use to identify candidate genes regulating pod color.</title>
        <authorList>
            <person name="Motamayor J.C."/>
            <person name="Mockaitis K."/>
            <person name="Schmutz J."/>
            <person name="Haiminen N."/>
            <person name="Iii D.L."/>
            <person name="Cornejo O."/>
            <person name="Findley S.D."/>
            <person name="Zheng P."/>
            <person name="Utro F."/>
            <person name="Royaert S."/>
            <person name="Saski C."/>
            <person name="Jenkins J."/>
            <person name="Podicheti R."/>
            <person name="Zhao M."/>
            <person name="Scheffler B.E."/>
            <person name="Stack J.C."/>
            <person name="Feltus F.A."/>
            <person name="Mustiga G.M."/>
            <person name="Amores F."/>
            <person name="Phillips W."/>
            <person name="Marelli J.P."/>
            <person name="May G.D."/>
            <person name="Shapiro H."/>
            <person name="Ma J."/>
            <person name="Bustamante C.D."/>
            <person name="Schnell R.J."/>
            <person name="Main D."/>
            <person name="Gilbert D."/>
            <person name="Parida L."/>
            <person name="Kuhn D.N."/>
        </authorList>
    </citation>
    <scope>NUCLEOTIDE SEQUENCE [LARGE SCALE GENOMIC DNA]</scope>
    <source>
        <strain evidence="5">cv. Matina 1-6</strain>
    </source>
</reference>
<feature type="domain" description="Cupin type-1" evidence="3">
    <location>
        <begin position="2"/>
        <end position="117"/>
    </location>
</feature>
<dbReference type="SUPFAM" id="SSF51182">
    <property type="entry name" value="RmlC-like cupins"/>
    <property type="match status" value="1"/>
</dbReference>
<evidence type="ECO:0000256" key="2">
    <source>
        <dbReference type="SAM" id="MobiDB-lite"/>
    </source>
</evidence>
<dbReference type="InParanoid" id="A0A061ELX4"/>
<dbReference type="Pfam" id="PF00190">
    <property type="entry name" value="Cupin_1"/>
    <property type="match status" value="1"/>
</dbReference>
<evidence type="ECO:0000256" key="1">
    <source>
        <dbReference type="ARBA" id="ARBA00022729"/>
    </source>
</evidence>
<dbReference type="AlphaFoldDB" id="A0A061ELX4"/>
<protein>
    <recommendedName>
        <fullName evidence="3">Cupin type-1 domain-containing protein</fullName>
    </recommendedName>
</protein>
<evidence type="ECO:0000313" key="4">
    <source>
        <dbReference type="EMBL" id="EOY06050.1"/>
    </source>
</evidence>
<gene>
    <name evidence="4" type="ORF">TCM_020897</name>
</gene>
<evidence type="ECO:0000259" key="3">
    <source>
        <dbReference type="SMART" id="SM00835"/>
    </source>
</evidence>
<dbReference type="InterPro" id="IPR011051">
    <property type="entry name" value="RmlC_Cupin_sf"/>
</dbReference>
<sequence length="117" mass="13352">MPNPERERCRAQIQRRGLLLPAFNNAPQLIYVVQGRGIRGAVFPGCPETYQSGSEQSQSQLDRQQSYNDQHQRIRQIKEGEVIALRAGVAHWITTMGNPRSFWSHLLTLPMRPTSLI</sequence>
<dbReference type="Gramene" id="EOY06050">
    <property type="protein sequence ID" value="EOY06050"/>
    <property type="gene ID" value="TCM_020897"/>
</dbReference>
<dbReference type="Gene3D" id="2.60.120.10">
    <property type="entry name" value="Jelly Rolls"/>
    <property type="match status" value="1"/>
</dbReference>
<dbReference type="EMBL" id="CM001882">
    <property type="protein sequence ID" value="EOY06050.1"/>
    <property type="molecule type" value="Genomic_DNA"/>
</dbReference>
<dbReference type="STRING" id="3641.A0A061ELX4"/>
<dbReference type="OMA" id="AHWITTM"/>
<name>A0A061ELX4_THECC</name>
<dbReference type="HOGENOM" id="CLU_2089194_0_0_1"/>
<organism evidence="4 5">
    <name type="scientific">Theobroma cacao</name>
    <name type="common">Cacao</name>
    <name type="synonym">Cocoa</name>
    <dbReference type="NCBI Taxonomy" id="3641"/>
    <lineage>
        <taxon>Eukaryota</taxon>
        <taxon>Viridiplantae</taxon>
        <taxon>Streptophyta</taxon>
        <taxon>Embryophyta</taxon>
        <taxon>Tracheophyta</taxon>
        <taxon>Spermatophyta</taxon>
        <taxon>Magnoliopsida</taxon>
        <taxon>eudicotyledons</taxon>
        <taxon>Gunneridae</taxon>
        <taxon>Pentapetalae</taxon>
        <taxon>rosids</taxon>
        <taxon>malvids</taxon>
        <taxon>Malvales</taxon>
        <taxon>Malvaceae</taxon>
        <taxon>Byttnerioideae</taxon>
        <taxon>Theobroma</taxon>
    </lineage>
</organism>